<organism evidence="2 3">
    <name type="scientific">Lithospermum erythrorhizon</name>
    <name type="common">Purple gromwell</name>
    <name type="synonym">Lithospermum officinale var. erythrorhizon</name>
    <dbReference type="NCBI Taxonomy" id="34254"/>
    <lineage>
        <taxon>Eukaryota</taxon>
        <taxon>Viridiplantae</taxon>
        <taxon>Streptophyta</taxon>
        <taxon>Embryophyta</taxon>
        <taxon>Tracheophyta</taxon>
        <taxon>Spermatophyta</taxon>
        <taxon>Magnoliopsida</taxon>
        <taxon>eudicotyledons</taxon>
        <taxon>Gunneridae</taxon>
        <taxon>Pentapetalae</taxon>
        <taxon>asterids</taxon>
        <taxon>lamiids</taxon>
        <taxon>Boraginales</taxon>
        <taxon>Boraginaceae</taxon>
        <taxon>Boraginoideae</taxon>
        <taxon>Lithospermeae</taxon>
        <taxon>Lithospermum</taxon>
    </lineage>
</organism>
<gene>
    <name evidence="2" type="ORF">LIER_27203</name>
</gene>
<dbReference type="AlphaFoldDB" id="A0AAV3RCR9"/>
<dbReference type="EMBL" id="BAABME010008692">
    <property type="protein sequence ID" value="GAA0173625.1"/>
    <property type="molecule type" value="Genomic_DNA"/>
</dbReference>
<feature type="compositionally biased region" description="Basic and acidic residues" evidence="1">
    <location>
        <begin position="1"/>
        <end position="15"/>
    </location>
</feature>
<dbReference type="Proteomes" id="UP001454036">
    <property type="component" value="Unassembled WGS sequence"/>
</dbReference>
<feature type="region of interest" description="Disordered" evidence="1">
    <location>
        <begin position="1"/>
        <end position="63"/>
    </location>
</feature>
<accession>A0AAV3RCR9</accession>
<comment type="caution">
    <text evidence="2">The sequence shown here is derived from an EMBL/GenBank/DDBJ whole genome shotgun (WGS) entry which is preliminary data.</text>
</comment>
<name>A0AAV3RCR9_LITER</name>
<protein>
    <submittedName>
        <fullName evidence="2">Uncharacterized protein</fullName>
    </submittedName>
</protein>
<proteinExistence type="predicted"/>
<keyword evidence="3" id="KW-1185">Reference proteome</keyword>
<sequence>MDEENVRRRSSDPKRRSALYKIRAPVRGYSKADLPRNSAFSDHRDEQKVGGKGGKGRIFDPPPLKASVGNIFPEIEDKQMLPRPPKKQTSQYKKNMSTITGSVNVISGEWRGGGDSGSVRRAYAKRDIYVVMPRARPEFPDLSFSRKDFEGIECPHEDPLVITPVIANFEIWHVATPLVGFTCDSVIPLGMNYIMVNMKKHPQQATKMVDFTIVDMSEGAYNGIIVQPSLS</sequence>
<evidence type="ECO:0000313" key="2">
    <source>
        <dbReference type="EMBL" id="GAA0173625.1"/>
    </source>
</evidence>
<evidence type="ECO:0000313" key="3">
    <source>
        <dbReference type="Proteomes" id="UP001454036"/>
    </source>
</evidence>
<evidence type="ECO:0000256" key="1">
    <source>
        <dbReference type="SAM" id="MobiDB-lite"/>
    </source>
</evidence>
<reference evidence="2 3" key="1">
    <citation type="submission" date="2024-01" db="EMBL/GenBank/DDBJ databases">
        <title>The complete chloroplast genome sequence of Lithospermum erythrorhizon: insights into the phylogenetic relationship among Boraginaceae species and the maternal lineages of purple gromwells.</title>
        <authorList>
            <person name="Okada T."/>
            <person name="Watanabe K."/>
        </authorList>
    </citation>
    <scope>NUCLEOTIDE SEQUENCE [LARGE SCALE GENOMIC DNA]</scope>
</reference>